<evidence type="ECO:0000256" key="1">
    <source>
        <dbReference type="SAM" id="Phobius"/>
    </source>
</evidence>
<dbReference type="RefSeq" id="WP_006247934.1">
    <property type="nucleotide sequence ID" value="NZ_CP011098.1"/>
</dbReference>
<dbReference type="Proteomes" id="UP000318394">
    <property type="component" value="Unassembled WGS sequence"/>
</dbReference>
<feature type="transmembrane region" description="Helical" evidence="1">
    <location>
        <begin position="27"/>
        <end position="46"/>
    </location>
</feature>
<protein>
    <submittedName>
        <fullName evidence="4">Uncharacterized protein</fullName>
    </submittedName>
</protein>
<evidence type="ECO:0000313" key="3">
    <source>
        <dbReference type="EMBL" id="TRB40656.1"/>
    </source>
</evidence>
<dbReference type="EMBL" id="UGPL01000006">
    <property type="protein sequence ID" value="STY67109.1"/>
    <property type="molecule type" value="Genomic_DNA"/>
</dbReference>
<keyword evidence="7" id="KW-1185">Reference proteome</keyword>
<evidence type="ECO:0000313" key="7">
    <source>
        <dbReference type="Proteomes" id="UP000318394"/>
    </source>
</evidence>
<gene>
    <name evidence="4" type="ORF">FEA53_01525</name>
    <name evidence="3" type="ORF">FEB89_01530</name>
    <name evidence="2" type="ORF">NCTC9380_02453</name>
</gene>
<dbReference type="GeneID" id="67368371"/>
<evidence type="ECO:0000313" key="4">
    <source>
        <dbReference type="EMBL" id="TRB76486.1"/>
    </source>
</evidence>
<reference evidence="6 7" key="2">
    <citation type="journal article" date="2019" name="Vet. Microbiol.">
        <title>Genetic characterization of susceptible and multi-drug resistant Mannheimia haemolytica isolated from high-risk stocker calves prior to and after antimicrobial metaphylaxis.</title>
        <authorList>
            <person name="Snyder E.R."/>
            <person name="Alvarez-Narvaez S."/>
            <person name="Credille B.C."/>
        </authorList>
    </citation>
    <scope>NUCLEOTIDE SEQUENCE [LARGE SCALE GENOMIC DNA]</scope>
    <source>
        <strain evidence="4 6">UGA-R5-128-1</strain>
        <strain evidence="3 7">UGA-R7-163-1</strain>
    </source>
</reference>
<organism evidence="4 6">
    <name type="scientific">Mannheimia haemolytica</name>
    <name type="common">Pasteurella haemolytica</name>
    <dbReference type="NCBI Taxonomy" id="75985"/>
    <lineage>
        <taxon>Bacteria</taxon>
        <taxon>Pseudomonadati</taxon>
        <taxon>Pseudomonadota</taxon>
        <taxon>Gammaproteobacteria</taxon>
        <taxon>Pasteurellales</taxon>
        <taxon>Pasteurellaceae</taxon>
        <taxon>Mannheimia</taxon>
    </lineage>
</organism>
<name>A0A248ZZH8_MANHA</name>
<dbReference type="EMBL" id="VAJB01000001">
    <property type="protein sequence ID" value="TRB76486.1"/>
    <property type="molecule type" value="Genomic_DNA"/>
</dbReference>
<dbReference type="OrthoDB" id="5690697at2"/>
<sequence>MEWQGIDLSANRKNNWFAGSDKGIKNVIYTLLLSALISLALIFLYLQKNQEIQPLAQQLELVKTDILNIENKIISLNSNHTNTLPFAEPKKIAQLLAIIDNLPLKNGGIETIQIYLETDLYLKIIGNLDNQSDFQSLESYLYQQDLFETKTEQINVNHKNEIQFIFTLKHKGN</sequence>
<accession>A0A248ZZH8</accession>
<keyword evidence="1" id="KW-0812">Transmembrane</keyword>
<dbReference type="AlphaFoldDB" id="A0A248ZZH8"/>
<reference evidence="2 5" key="1">
    <citation type="submission" date="2018-06" db="EMBL/GenBank/DDBJ databases">
        <authorList>
            <consortium name="Pathogen Informatics"/>
            <person name="Doyle S."/>
        </authorList>
    </citation>
    <scope>NUCLEOTIDE SEQUENCE [LARGE SCALE GENOMIC DNA]</scope>
    <source>
        <strain evidence="2 5">NCTC9380</strain>
    </source>
</reference>
<dbReference type="KEGG" id="mhay:VK67_03765"/>
<proteinExistence type="predicted"/>
<keyword evidence="1" id="KW-0472">Membrane</keyword>
<evidence type="ECO:0000313" key="6">
    <source>
        <dbReference type="Proteomes" id="UP000315164"/>
    </source>
</evidence>
<dbReference type="KEGG" id="mhaq:WC39_03765"/>
<evidence type="ECO:0000313" key="2">
    <source>
        <dbReference type="EMBL" id="STY67109.1"/>
    </source>
</evidence>
<dbReference type="Proteomes" id="UP000254031">
    <property type="component" value="Unassembled WGS sequence"/>
</dbReference>
<evidence type="ECO:0000313" key="5">
    <source>
        <dbReference type="Proteomes" id="UP000254031"/>
    </source>
</evidence>
<keyword evidence="1" id="KW-1133">Transmembrane helix</keyword>
<dbReference type="EMBL" id="VAJI01000001">
    <property type="protein sequence ID" value="TRB40656.1"/>
    <property type="molecule type" value="Genomic_DNA"/>
</dbReference>
<dbReference type="Proteomes" id="UP000315164">
    <property type="component" value="Unassembled WGS sequence"/>
</dbReference>